<comment type="caution">
    <text evidence="1">The sequence shown here is derived from an EMBL/GenBank/DDBJ whole genome shotgun (WGS) entry which is preliminary data.</text>
</comment>
<dbReference type="EMBL" id="PKJX01000001">
    <property type="protein sequence ID" value="PLA58919.1"/>
    <property type="molecule type" value="Genomic_DNA"/>
</dbReference>
<reference evidence="1 2" key="1">
    <citation type="submission" date="2017-12" db="EMBL/GenBank/DDBJ databases">
        <title>Phylogenetic diversity of female urinary microbiome.</title>
        <authorList>
            <person name="Thomas-White K."/>
            <person name="Wolfe A.J."/>
        </authorList>
    </citation>
    <scope>NUCLEOTIDE SEQUENCE [LARGE SCALE GENOMIC DNA]</scope>
    <source>
        <strain evidence="1 2">UMB0004</strain>
    </source>
</reference>
<dbReference type="AlphaFoldDB" id="A0AAP8J3R0"/>
<dbReference type="Proteomes" id="UP000234212">
    <property type="component" value="Unassembled WGS sequence"/>
</dbReference>
<accession>A0AAP8J3R0</accession>
<name>A0AAP8J3R0_LACRH</name>
<sequence>MALSSQLMRLHIPQVVTLPDGVDYYDEIHNGPNVYKAIMKIFPDNEILKAPSDDYMGNKKLRVF</sequence>
<evidence type="ECO:0000313" key="1">
    <source>
        <dbReference type="EMBL" id="PLA58919.1"/>
    </source>
</evidence>
<proteinExistence type="predicted"/>
<gene>
    <name evidence="1" type="ORF">CYJ91_03595</name>
</gene>
<organism evidence="1 2">
    <name type="scientific">Lacticaseibacillus rhamnosus</name>
    <name type="common">Lactobacillus rhamnosus</name>
    <dbReference type="NCBI Taxonomy" id="47715"/>
    <lineage>
        <taxon>Bacteria</taxon>
        <taxon>Bacillati</taxon>
        <taxon>Bacillota</taxon>
        <taxon>Bacilli</taxon>
        <taxon>Lactobacillales</taxon>
        <taxon>Lactobacillaceae</taxon>
        <taxon>Lacticaseibacillus</taxon>
    </lineage>
</organism>
<evidence type="ECO:0000313" key="2">
    <source>
        <dbReference type="Proteomes" id="UP000234212"/>
    </source>
</evidence>
<protein>
    <submittedName>
        <fullName evidence="1">Uncharacterized protein</fullName>
    </submittedName>
</protein>